<organism evidence="1 2">
    <name type="scientific">Artomyces pyxidatus</name>
    <dbReference type="NCBI Taxonomy" id="48021"/>
    <lineage>
        <taxon>Eukaryota</taxon>
        <taxon>Fungi</taxon>
        <taxon>Dikarya</taxon>
        <taxon>Basidiomycota</taxon>
        <taxon>Agaricomycotina</taxon>
        <taxon>Agaricomycetes</taxon>
        <taxon>Russulales</taxon>
        <taxon>Auriscalpiaceae</taxon>
        <taxon>Artomyces</taxon>
    </lineage>
</organism>
<dbReference type="EMBL" id="MU277192">
    <property type="protein sequence ID" value="KAI0066562.1"/>
    <property type="molecule type" value="Genomic_DNA"/>
</dbReference>
<comment type="caution">
    <text evidence="1">The sequence shown here is derived from an EMBL/GenBank/DDBJ whole genome shotgun (WGS) entry which is preliminary data.</text>
</comment>
<keyword evidence="2" id="KW-1185">Reference proteome</keyword>
<proteinExistence type="predicted"/>
<dbReference type="Proteomes" id="UP000814140">
    <property type="component" value="Unassembled WGS sequence"/>
</dbReference>
<gene>
    <name evidence="1" type="ORF">BV25DRAFT_1820556</name>
</gene>
<sequence length="54" mass="6179">MTLPLHYWLVSSGDLFLFSFALPVVSCLSVAAWDQQMNWDQVIFVHSRSTLCSM</sequence>
<protein>
    <submittedName>
        <fullName evidence="1">Uncharacterized protein</fullName>
    </submittedName>
</protein>
<accession>A0ACB8TDR8</accession>
<name>A0ACB8TDR8_9AGAM</name>
<evidence type="ECO:0000313" key="1">
    <source>
        <dbReference type="EMBL" id="KAI0066562.1"/>
    </source>
</evidence>
<reference evidence="1" key="2">
    <citation type="journal article" date="2022" name="New Phytol.">
        <title>Evolutionary transition to the ectomycorrhizal habit in the genomes of a hyperdiverse lineage of mushroom-forming fungi.</title>
        <authorList>
            <person name="Looney B."/>
            <person name="Miyauchi S."/>
            <person name="Morin E."/>
            <person name="Drula E."/>
            <person name="Courty P.E."/>
            <person name="Kohler A."/>
            <person name="Kuo A."/>
            <person name="LaButti K."/>
            <person name="Pangilinan J."/>
            <person name="Lipzen A."/>
            <person name="Riley R."/>
            <person name="Andreopoulos W."/>
            <person name="He G."/>
            <person name="Johnson J."/>
            <person name="Nolan M."/>
            <person name="Tritt A."/>
            <person name="Barry K.W."/>
            <person name="Grigoriev I.V."/>
            <person name="Nagy L.G."/>
            <person name="Hibbett D."/>
            <person name="Henrissat B."/>
            <person name="Matheny P.B."/>
            <person name="Labbe J."/>
            <person name="Martin F.M."/>
        </authorList>
    </citation>
    <scope>NUCLEOTIDE SEQUENCE</scope>
    <source>
        <strain evidence="1">HHB10654</strain>
    </source>
</reference>
<evidence type="ECO:0000313" key="2">
    <source>
        <dbReference type="Proteomes" id="UP000814140"/>
    </source>
</evidence>
<reference evidence="1" key="1">
    <citation type="submission" date="2021-03" db="EMBL/GenBank/DDBJ databases">
        <authorList>
            <consortium name="DOE Joint Genome Institute"/>
            <person name="Ahrendt S."/>
            <person name="Looney B.P."/>
            <person name="Miyauchi S."/>
            <person name="Morin E."/>
            <person name="Drula E."/>
            <person name="Courty P.E."/>
            <person name="Chicoki N."/>
            <person name="Fauchery L."/>
            <person name="Kohler A."/>
            <person name="Kuo A."/>
            <person name="Labutti K."/>
            <person name="Pangilinan J."/>
            <person name="Lipzen A."/>
            <person name="Riley R."/>
            <person name="Andreopoulos W."/>
            <person name="He G."/>
            <person name="Johnson J."/>
            <person name="Barry K.W."/>
            <person name="Grigoriev I.V."/>
            <person name="Nagy L."/>
            <person name="Hibbett D."/>
            <person name="Henrissat B."/>
            <person name="Matheny P.B."/>
            <person name="Labbe J."/>
            <person name="Martin F."/>
        </authorList>
    </citation>
    <scope>NUCLEOTIDE SEQUENCE</scope>
    <source>
        <strain evidence="1">HHB10654</strain>
    </source>
</reference>